<dbReference type="GO" id="GO:0050660">
    <property type="term" value="F:flavin adenine dinucleotide binding"/>
    <property type="evidence" value="ECO:0007669"/>
    <property type="project" value="InterPro"/>
</dbReference>
<dbReference type="Gene3D" id="3.40.50.300">
    <property type="entry name" value="P-loop containing nucleotide triphosphate hydrolases"/>
    <property type="match status" value="1"/>
</dbReference>
<dbReference type="Proteomes" id="UP000566819">
    <property type="component" value="Unassembled WGS sequence"/>
</dbReference>
<dbReference type="SUPFAM" id="SSF48452">
    <property type="entry name" value="TPR-like"/>
    <property type="match status" value="3"/>
</dbReference>
<evidence type="ECO:0000313" key="5">
    <source>
        <dbReference type="Proteomes" id="UP000566819"/>
    </source>
</evidence>
<accession>A0A8H4RTX5</accession>
<dbReference type="InterPro" id="IPR011990">
    <property type="entry name" value="TPR-like_helical_dom_sf"/>
</dbReference>
<dbReference type="SUPFAM" id="SSF51905">
    <property type="entry name" value="FAD/NAD(P)-binding domain"/>
    <property type="match status" value="1"/>
</dbReference>
<dbReference type="Pfam" id="PF00732">
    <property type="entry name" value="GMC_oxred_N"/>
    <property type="match status" value="1"/>
</dbReference>
<dbReference type="Gene3D" id="1.25.40.10">
    <property type="entry name" value="Tetratricopeptide repeat domain"/>
    <property type="match status" value="3"/>
</dbReference>
<gene>
    <name evidence="4" type="ORF">G7Y89_g2746</name>
</gene>
<dbReference type="OrthoDB" id="5986190at2759"/>
<dbReference type="Pfam" id="PF13424">
    <property type="entry name" value="TPR_12"/>
    <property type="match status" value="1"/>
</dbReference>
<evidence type="ECO:0000313" key="4">
    <source>
        <dbReference type="EMBL" id="KAF4635356.1"/>
    </source>
</evidence>
<dbReference type="InterPro" id="IPR027417">
    <property type="entry name" value="P-loop_NTPase"/>
</dbReference>
<dbReference type="PANTHER" id="PTHR11552">
    <property type="entry name" value="GLUCOSE-METHANOL-CHOLINE GMC OXIDOREDUCTASE"/>
    <property type="match status" value="1"/>
</dbReference>
<sequence>MTVPDEVDIIVCGGGSCGCVVAGRLANLDHNLQVLLIEGGESNLNNPWVFRPGIYPRNMKLDSKTASFYYSRPSEWLGGRRAIVPCAHILGGGSSINFMMYTRASASDYDDFQAKGWSTKELIPLMKKHETYQRASNNRDIHGFEGPIKVSFGNYTYPIMQDFLRASESQGIPTTDDLQDLVTGHGAEHWLKWINRDTGRRSDSAHAYIHSTRSVHQNLHLQCNTKVDKVIIEDGKAVGVRTVPTKPLHPSQQQSRTFRARKQIVISGGTLSSPLILQRSGIGDPRKLKKAGVQPIVDLPGVGQNFQDHYLTFSVYRAKPDTESFDDFVRGVPEVQKEVFDEWNIKGTGPLATNGIEAGVKVRPTEEELKEMDSWPTPHFRSGWDSYFKDKPDKPVMHYSVIAGWFGDHMLMPPGKFFTMFHFLEYPFSRGETHIVSPDPYEAPDFDAGFMNDERDMAPMVWGYIKSRETARRMQAYAGEVQNMHPSYDYDSSARAKDMDLLTTNQYALPGNLTAGIQHGSWSMPVDSGKPPGPNLLNSNSQNAFEELKYSKKDIEHIEEWVKRHVETTWHSLGTCSMAPREGNSIVKHGVLDERLNVHGVENLKVADLSICPDNVGCNTSSNPFAMATQELSPISTQLSEAIASFLFTSFDEATRNLASRLQPSDDSEPKEAESTPTQSEHEPEPEPEPEPLFNVPYARNLDFVGRSEKLSQLFGLWKPGCKGRIGVVGLGGIGKTELVVEFVYRLQKISPTTPIFWFRSFDLLSNPDASPQSPGSATGMQLDQWLDTSRGPESVLVVDPGDNFEDLLQTASDNGRLLDKLRLFEGTIIVLARNAQSAGQLASQHDILDLQDLDTESSASLLSARLGPHAHGSATEIKEVAQLMTFLPRAILQVATVITNTCMTVAQFLNLYQRGDSMRLRLFNKIDPVTKPDHRFSVVGTGVVDLKSFRSNQTEASRVLYQLYYLGGNNIPLSIFSSVDPLDMILIMFHLKGHFLVIEDLANDTLSLHPLVNFALRSILDGERPEEGESIIEEERGWYEEVVTTFADRYPDANCEARDWWRNCFTQVVGACDLQSDSLKIAIATVHHKEASYFKQRGRYSEALRMATLAQRVLPDPVPGEHLTVIQEQVDLLDLLGKYRDVQSSLQKYPDEEESSALWKRRMQARLEQAEGANSYDSAVEIFQELRNAREASNDSTADLFLSIDDYGLVLMLKGRYQDAESACRKALADRTILLGSTHRDTLSSFHNLATVLKMEGKYDEAIHYIQEAIRGRETILGPEHPDTLQSKITKARILISTAISLSNYDEAESLLVDASNRLSTILTEAHPLVISCRSDRAMIMLARGKYDASEQMNKATLSAREHGPWMEPSTHPDTLTSKHQLAELFRHKEGCRAADALSEEALVERTEVLTNGTLTGTDFHPDQLTSLHHRAIVLSGLGEHLAALQKIDFALIGRRTILGSTHPDVYMSMTWKGEIMRSQLPADSSQRGQALDAIEELHKQALEGLTWIFGAEHHNTLQCLTNIAIAKNERGPPGHVEAEALFRQVYRSYQRNLGDLHPETLKSKSRLAEAIRILGPNNHEEAKKMWREACAGFSKIFGADAYLTVAAYRGYEKFLKTYTFPDP</sequence>
<protein>
    <recommendedName>
        <fullName evidence="3">Glucose-methanol-choline oxidoreductase N-terminal domain-containing protein</fullName>
    </recommendedName>
</protein>
<comment type="similarity">
    <text evidence="1">Belongs to the GMC oxidoreductase family.</text>
</comment>
<proteinExistence type="inferred from homology"/>
<feature type="compositionally biased region" description="Basic and acidic residues" evidence="2">
    <location>
        <begin position="668"/>
        <end position="685"/>
    </location>
</feature>
<dbReference type="PROSITE" id="PS00624">
    <property type="entry name" value="GMC_OXRED_2"/>
    <property type="match status" value="1"/>
</dbReference>
<dbReference type="SUPFAM" id="SSF52540">
    <property type="entry name" value="P-loop containing nucleoside triphosphate hydrolases"/>
    <property type="match status" value="1"/>
</dbReference>
<dbReference type="PANTHER" id="PTHR11552:SF119">
    <property type="entry name" value="GLUCOSE-METHANOL-CHOLINE OXIDOREDUCTASE N-TERMINAL DOMAIN-CONTAINING PROTEIN"/>
    <property type="match status" value="1"/>
</dbReference>
<feature type="domain" description="Glucose-methanol-choline oxidoreductase N-terminal" evidence="3">
    <location>
        <begin position="269"/>
        <end position="283"/>
    </location>
</feature>
<dbReference type="InterPro" id="IPR007867">
    <property type="entry name" value="GMC_OxRtase_C"/>
</dbReference>
<evidence type="ECO:0000256" key="2">
    <source>
        <dbReference type="SAM" id="MobiDB-lite"/>
    </source>
</evidence>
<evidence type="ECO:0000259" key="3">
    <source>
        <dbReference type="PROSITE" id="PS00624"/>
    </source>
</evidence>
<evidence type="ECO:0000256" key="1">
    <source>
        <dbReference type="ARBA" id="ARBA00010790"/>
    </source>
</evidence>
<feature type="region of interest" description="Disordered" evidence="2">
    <location>
        <begin position="661"/>
        <end position="695"/>
    </location>
</feature>
<dbReference type="InterPro" id="IPR012132">
    <property type="entry name" value="GMC_OxRdtase"/>
</dbReference>
<dbReference type="Pfam" id="PF05199">
    <property type="entry name" value="GMC_oxred_C"/>
    <property type="match status" value="1"/>
</dbReference>
<keyword evidence="5" id="KW-1185">Reference proteome</keyword>
<dbReference type="SUPFAM" id="SSF54373">
    <property type="entry name" value="FAD-linked reductases, C-terminal domain"/>
    <property type="match status" value="1"/>
</dbReference>
<dbReference type="InterPro" id="IPR036188">
    <property type="entry name" value="FAD/NAD-bd_sf"/>
</dbReference>
<dbReference type="Gene3D" id="3.30.560.10">
    <property type="entry name" value="Glucose Oxidase, domain 3"/>
    <property type="match status" value="2"/>
</dbReference>
<dbReference type="GO" id="GO:0016614">
    <property type="term" value="F:oxidoreductase activity, acting on CH-OH group of donors"/>
    <property type="evidence" value="ECO:0007669"/>
    <property type="project" value="InterPro"/>
</dbReference>
<comment type="caution">
    <text evidence="4">The sequence shown here is derived from an EMBL/GenBank/DDBJ whole genome shotgun (WGS) entry which is preliminary data.</text>
</comment>
<dbReference type="InterPro" id="IPR000172">
    <property type="entry name" value="GMC_OxRdtase_N"/>
</dbReference>
<reference evidence="4 5" key="1">
    <citation type="submission" date="2020-03" db="EMBL/GenBank/DDBJ databases">
        <title>Draft Genome Sequence of Cudoniella acicularis.</title>
        <authorList>
            <person name="Buettner E."/>
            <person name="Kellner H."/>
        </authorList>
    </citation>
    <scope>NUCLEOTIDE SEQUENCE [LARGE SCALE GENOMIC DNA]</scope>
    <source>
        <strain evidence="4 5">DSM 108380</strain>
    </source>
</reference>
<dbReference type="EMBL" id="JAAMPI010000124">
    <property type="protein sequence ID" value="KAF4635356.1"/>
    <property type="molecule type" value="Genomic_DNA"/>
</dbReference>
<name>A0A8H4RTX5_9HELO</name>
<organism evidence="4 5">
    <name type="scientific">Cudoniella acicularis</name>
    <dbReference type="NCBI Taxonomy" id="354080"/>
    <lineage>
        <taxon>Eukaryota</taxon>
        <taxon>Fungi</taxon>
        <taxon>Dikarya</taxon>
        <taxon>Ascomycota</taxon>
        <taxon>Pezizomycotina</taxon>
        <taxon>Leotiomycetes</taxon>
        <taxon>Helotiales</taxon>
        <taxon>Tricladiaceae</taxon>
        <taxon>Cudoniella</taxon>
    </lineage>
</organism>
<dbReference type="Gene3D" id="3.50.50.60">
    <property type="entry name" value="FAD/NAD(P)-binding domain"/>
    <property type="match status" value="2"/>
</dbReference>